<dbReference type="Proteomes" id="UP001254608">
    <property type="component" value="Unassembled WGS sequence"/>
</dbReference>
<comment type="subunit">
    <text evidence="3">Homodimer.</text>
</comment>
<dbReference type="PANTHER" id="PTHR42930:SF3">
    <property type="entry name" value="PHOSPHATE-SPECIFIC TRANSPORT SYSTEM ACCESSORY PROTEIN PHOU"/>
    <property type="match status" value="1"/>
</dbReference>
<dbReference type="Gene3D" id="1.20.58.220">
    <property type="entry name" value="Phosphate transport system protein phou homolog 2, domain 2"/>
    <property type="match status" value="2"/>
</dbReference>
<keyword evidence="3" id="KW-0963">Cytoplasm</keyword>
<name>A0ABU2WKY5_9GAMM</name>
<dbReference type="PIRSF" id="PIRSF003107">
    <property type="entry name" value="PhoU"/>
    <property type="match status" value="1"/>
</dbReference>
<accession>A0ABU2WKY5</accession>
<evidence type="ECO:0000313" key="6">
    <source>
        <dbReference type="Proteomes" id="UP001254608"/>
    </source>
</evidence>
<evidence type="ECO:0000259" key="4">
    <source>
        <dbReference type="Pfam" id="PF01895"/>
    </source>
</evidence>
<dbReference type="NCBIfam" id="TIGR02135">
    <property type="entry name" value="phoU_full"/>
    <property type="match status" value="1"/>
</dbReference>
<evidence type="ECO:0000256" key="2">
    <source>
        <dbReference type="ARBA" id="ARBA00022592"/>
    </source>
</evidence>
<comment type="caution">
    <text evidence="5">The sequence shown here is derived from an EMBL/GenBank/DDBJ whole genome shotgun (WGS) entry which is preliminary data.</text>
</comment>
<dbReference type="InterPro" id="IPR026022">
    <property type="entry name" value="PhoU_dom"/>
</dbReference>
<proteinExistence type="inferred from homology"/>
<evidence type="ECO:0000256" key="3">
    <source>
        <dbReference type="PIRNR" id="PIRNR003107"/>
    </source>
</evidence>
<dbReference type="EMBL" id="JAVRIC010000023">
    <property type="protein sequence ID" value="MDT0498543.1"/>
    <property type="molecule type" value="Genomic_DNA"/>
</dbReference>
<dbReference type="SUPFAM" id="SSF109755">
    <property type="entry name" value="PhoU-like"/>
    <property type="match status" value="1"/>
</dbReference>
<protein>
    <recommendedName>
        <fullName evidence="3">Phosphate-specific transport system accessory protein PhoU</fullName>
    </recommendedName>
</protein>
<dbReference type="InterPro" id="IPR038078">
    <property type="entry name" value="PhoU-like_sf"/>
</dbReference>
<evidence type="ECO:0000313" key="5">
    <source>
        <dbReference type="EMBL" id="MDT0498543.1"/>
    </source>
</evidence>
<comment type="subcellular location">
    <subcellularLocation>
        <location evidence="3">Cytoplasm</location>
    </subcellularLocation>
</comment>
<dbReference type="RefSeq" id="WP_311365955.1">
    <property type="nucleotide sequence ID" value="NZ_JAVRIC010000023.1"/>
</dbReference>
<dbReference type="PANTHER" id="PTHR42930">
    <property type="entry name" value="PHOSPHATE-SPECIFIC TRANSPORT SYSTEM ACCESSORY PROTEIN PHOU"/>
    <property type="match status" value="1"/>
</dbReference>
<keyword evidence="6" id="KW-1185">Reference proteome</keyword>
<comment type="similarity">
    <text evidence="1 3">Belongs to the PhoU family.</text>
</comment>
<comment type="function">
    <text evidence="3">Plays a role in the regulation of phosphate uptake.</text>
</comment>
<sequence>MDKSDYRQHISSQFNAELEDVRSRVLEMGGRVETQILDATRALVSLDGILASQVEAADQEINRIELRIDEDCSQILVRRQPTAGDLRLVYAVIKTITDLERIGDEAAKIARMAISLAAKERTREHMLQVQHLSNQVRTMVHDALDAFARMDAEAAVAVARQDIVVDREYESLMRQLMTYMMEDVRTVGPVIDIIFCIRAMERIGDHAKNIAEYVVYLVKGKDVRHIGIDAMERQVLARPPDPAE</sequence>
<dbReference type="Pfam" id="PF01895">
    <property type="entry name" value="PhoU"/>
    <property type="match status" value="2"/>
</dbReference>
<keyword evidence="2 3" id="KW-0592">Phosphate transport</keyword>
<reference evidence="5 6" key="1">
    <citation type="submission" date="2023-09" db="EMBL/GenBank/DDBJ databases">
        <authorList>
            <person name="Rey-Velasco X."/>
        </authorList>
    </citation>
    <scope>NUCLEOTIDE SEQUENCE [LARGE SCALE GENOMIC DNA]</scope>
    <source>
        <strain evidence="5 6">W345</strain>
    </source>
</reference>
<feature type="domain" description="PhoU" evidence="4">
    <location>
        <begin position="130"/>
        <end position="214"/>
    </location>
</feature>
<evidence type="ECO:0000256" key="1">
    <source>
        <dbReference type="ARBA" id="ARBA00008107"/>
    </source>
</evidence>
<gene>
    <name evidence="5" type="primary">phoU</name>
    <name evidence="5" type="ORF">RM530_14420</name>
</gene>
<keyword evidence="3" id="KW-0813">Transport</keyword>
<dbReference type="InterPro" id="IPR028366">
    <property type="entry name" value="PhoU"/>
</dbReference>
<organism evidence="5 6">
    <name type="scientific">Banduia mediterranea</name>
    <dbReference type="NCBI Taxonomy" id="3075609"/>
    <lineage>
        <taxon>Bacteria</taxon>
        <taxon>Pseudomonadati</taxon>
        <taxon>Pseudomonadota</taxon>
        <taxon>Gammaproteobacteria</taxon>
        <taxon>Nevskiales</taxon>
        <taxon>Algiphilaceae</taxon>
        <taxon>Banduia</taxon>
    </lineage>
</organism>
<feature type="domain" description="PhoU" evidence="4">
    <location>
        <begin position="25"/>
        <end position="112"/>
    </location>
</feature>